<organism evidence="2 3">
    <name type="scientific">Fructobacillus americanaquae</name>
    <dbReference type="NCBI Taxonomy" id="2940302"/>
    <lineage>
        <taxon>Bacteria</taxon>
        <taxon>Bacillati</taxon>
        <taxon>Bacillota</taxon>
        <taxon>Bacilli</taxon>
        <taxon>Lactobacillales</taxon>
        <taxon>Lactobacillaceae</taxon>
        <taxon>Fructobacillus</taxon>
    </lineage>
</organism>
<reference evidence="2" key="1">
    <citation type="submission" date="2022-05" db="EMBL/GenBank/DDBJ databases">
        <authorList>
            <person name="Oliphant S.A."/>
            <person name="Watson-Haigh N.S."/>
            <person name="Sumby K.M."/>
            <person name="Gardner J.M."/>
            <person name="Jiranek V."/>
        </authorList>
    </citation>
    <scope>NUCLEOTIDE SEQUENCE</scope>
    <source>
        <strain evidence="2">KI3_B9</strain>
    </source>
</reference>
<evidence type="ECO:0000313" key="2">
    <source>
        <dbReference type="EMBL" id="USS92572.1"/>
    </source>
</evidence>
<dbReference type="InterPro" id="IPR036388">
    <property type="entry name" value="WH-like_DNA-bd_sf"/>
</dbReference>
<dbReference type="RefSeq" id="WP_252774344.1">
    <property type="nucleotide sequence ID" value="NZ_CP097122.1"/>
</dbReference>
<dbReference type="Pfam" id="PF03551">
    <property type="entry name" value="PadR"/>
    <property type="match status" value="1"/>
</dbReference>
<keyword evidence="3" id="KW-1185">Reference proteome</keyword>
<proteinExistence type="predicted"/>
<name>A0ABY5C1C0_9LACO</name>
<evidence type="ECO:0000313" key="3">
    <source>
        <dbReference type="Proteomes" id="UP001056093"/>
    </source>
</evidence>
<gene>
    <name evidence="2" type="ORF">M3M36_02895</name>
</gene>
<dbReference type="PANTHER" id="PTHR33169">
    <property type="entry name" value="PADR-FAMILY TRANSCRIPTIONAL REGULATOR"/>
    <property type="match status" value="1"/>
</dbReference>
<protein>
    <submittedName>
        <fullName evidence="2">PadR family transcriptional regulator</fullName>
    </submittedName>
</protein>
<evidence type="ECO:0000259" key="1">
    <source>
        <dbReference type="Pfam" id="PF03551"/>
    </source>
</evidence>
<dbReference type="InterPro" id="IPR036390">
    <property type="entry name" value="WH_DNA-bd_sf"/>
</dbReference>
<accession>A0ABY5C1C0</accession>
<feature type="domain" description="Transcription regulator PadR N-terminal" evidence="1">
    <location>
        <begin position="16"/>
        <end position="84"/>
    </location>
</feature>
<dbReference type="PANTHER" id="PTHR33169:SF14">
    <property type="entry name" value="TRANSCRIPTIONAL REGULATOR RV3488"/>
    <property type="match status" value="1"/>
</dbReference>
<dbReference type="InterPro" id="IPR005149">
    <property type="entry name" value="Tscrpt_reg_PadR_N"/>
</dbReference>
<dbReference type="SUPFAM" id="SSF46785">
    <property type="entry name" value="Winged helix' DNA-binding domain"/>
    <property type="match status" value="1"/>
</dbReference>
<dbReference type="Proteomes" id="UP001056093">
    <property type="component" value="Chromosome"/>
</dbReference>
<dbReference type="EMBL" id="CP097122">
    <property type="protein sequence ID" value="USS92572.1"/>
    <property type="molecule type" value="Genomic_DNA"/>
</dbReference>
<dbReference type="Gene3D" id="1.10.10.10">
    <property type="entry name" value="Winged helix-like DNA-binding domain superfamily/Winged helix DNA-binding domain"/>
    <property type="match status" value="1"/>
</dbReference>
<sequence length="103" mass="11973">MMMKIKIPNLVLEAVVLQTLSEEELYGYVITKKIQEVIPISDSTTYPILRRLEQKGFVTTRSAIFDERTRKYYQLTQTGEEQLADAKKEWQTFVEQVNGILGE</sequence>
<dbReference type="InterPro" id="IPR052509">
    <property type="entry name" value="Metal_resp_DNA-bind_regulator"/>
</dbReference>